<dbReference type="Gene3D" id="3.30.1360.40">
    <property type="match status" value="1"/>
</dbReference>
<organism evidence="5 6">
    <name type="scientific">Tigheibacillus jepli</name>
    <dbReference type="NCBI Taxonomy" id="3035914"/>
    <lineage>
        <taxon>Bacteria</taxon>
        <taxon>Bacillati</taxon>
        <taxon>Bacillota</taxon>
        <taxon>Bacilli</taxon>
        <taxon>Bacillales</taxon>
        <taxon>Bacillaceae</taxon>
        <taxon>Tigheibacillus</taxon>
    </lineage>
</organism>
<dbReference type="NCBIfam" id="TIGR00370">
    <property type="entry name" value="5-oxoprolinase subunit PxpB"/>
    <property type="match status" value="1"/>
</dbReference>
<keyword evidence="6" id="KW-1185">Reference proteome</keyword>
<dbReference type="SUPFAM" id="SSF160467">
    <property type="entry name" value="PH0987 N-terminal domain-like"/>
    <property type="match status" value="1"/>
</dbReference>
<evidence type="ECO:0000313" key="5">
    <source>
        <dbReference type="EMBL" id="MDY0404953.1"/>
    </source>
</evidence>
<accession>A0ABU5CF63</accession>
<evidence type="ECO:0000313" key="6">
    <source>
        <dbReference type="Proteomes" id="UP001228376"/>
    </source>
</evidence>
<reference evidence="5 6" key="1">
    <citation type="submission" date="2023-10" db="EMBL/GenBank/DDBJ databases">
        <title>179-bfca-hs.</title>
        <authorList>
            <person name="Miliotis G."/>
            <person name="Sengupta P."/>
            <person name="Hameed A."/>
            <person name="Chuvochina M."/>
            <person name="Mcdonagh F."/>
            <person name="Simpson A.C."/>
            <person name="Singh N.K."/>
            <person name="Rekha P.D."/>
            <person name="Raman K."/>
            <person name="Hugenholtz P."/>
            <person name="Venkateswaran K."/>
        </authorList>
    </citation>
    <scope>NUCLEOTIDE SEQUENCE [LARGE SCALE GENOMIC DNA]</scope>
    <source>
        <strain evidence="5 6">179-BFC-A-HS</strain>
    </source>
</reference>
<dbReference type="EC" id="3.5.2.9" evidence="5"/>
<feature type="domain" description="Carboxyltransferase" evidence="4">
    <location>
        <begin position="3"/>
        <end position="212"/>
    </location>
</feature>
<evidence type="ECO:0000256" key="3">
    <source>
        <dbReference type="ARBA" id="ARBA00022840"/>
    </source>
</evidence>
<dbReference type="SUPFAM" id="SSF50891">
    <property type="entry name" value="Cyclophilin-like"/>
    <property type="match status" value="1"/>
</dbReference>
<dbReference type="InterPro" id="IPR010016">
    <property type="entry name" value="PxpB"/>
</dbReference>
<proteinExistence type="predicted"/>
<dbReference type="Proteomes" id="UP001228376">
    <property type="component" value="Unassembled WGS sequence"/>
</dbReference>
<evidence type="ECO:0000259" key="4">
    <source>
        <dbReference type="SMART" id="SM00796"/>
    </source>
</evidence>
<comment type="caution">
    <text evidence="5">The sequence shown here is derived from an EMBL/GenBank/DDBJ whole genome shotgun (WGS) entry which is preliminary data.</text>
</comment>
<dbReference type="GO" id="GO:0017168">
    <property type="term" value="F:5-oxoprolinase (ATP-hydrolyzing) activity"/>
    <property type="evidence" value="ECO:0007669"/>
    <property type="project" value="UniProtKB-EC"/>
</dbReference>
<keyword evidence="1" id="KW-0547">Nucleotide-binding</keyword>
<name>A0ABU5CF63_9BACI</name>
<evidence type="ECO:0000256" key="2">
    <source>
        <dbReference type="ARBA" id="ARBA00022801"/>
    </source>
</evidence>
<dbReference type="SMART" id="SM00796">
    <property type="entry name" value="AHS1"/>
    <property type="match status" value="1"/>
</dbReference>
<dbReference type="PANTHER" id="PTHR34698:SF2">
    <property type="entry name" value="5-OXOPROLINASE SUBUNIT B"/>
    <property type="match status" value="1"/>
</dbReference>
<dbReference type="Gene3D" id="2.40.100.10">
    <property type="entry name" value="Cyclophilin-like"/>
    <property type="match status" value="1"/>
</dbReference>
<keyword evidence="2 5" id="KW-0378">Hydrolase</keyword>
<dbReference type="Pfam" id="PF02682">
    <property type="entry name" value="CT_C_D"/>
    <property type="match status" value="1"/>
</dbReference>
<gene>
    <name evidence="5" type="primary">pxpB</name>
    <name evidence="5" type="ORF">P5G51_005655</name>
</gene>
<keyword evidence="3" id="KW-0067">ATP-binding</keyword>
<dbReference type="RefSeq" id="WP_306066337.1">
    <property type="nucleotide sequence ID" value="NZ_JAROCA020000001.1"/>
</dbReference>
<sequence>MDYQLQPFGDNAVMVIFGEKNERSIHQHVQKLADFLQDNPFDWMTAYIPAFTNITLFYEPIKIMQENDTTDPYSVVCKDLESVLGNLQHVPQTPANTIDIPVCYGGAYGPDLEVIAKHNQLTREEVIRIHSQGDYLVYMIGFSPAFPYIGGMPDKINTPRKATPRISIPAGSVGIAGGQTGIYPLASPGGWQIIGRTPLKLFQPASEKPSLLKAGDRVRFTPISEMAYQKWGDAND</sequence>
<protein>
    <submittedName>
        <fullName evidence="5">5-oxoprolinase subunit PxpB</fullName>
        <ecNumber evidence="5">3.5.2.9</ecNumber>
    </submittedName>
</protein>
<evidence type="ECO:0000256" key="1">
    <source>
        <dbReference type="ARBA" id="ARBA00022741"/>
    </source>
</evidence>
<dbReference type="InterPro" id="IPR029000">
    <property type="entry name" value="Cyclophilin-like_dom_sf"/>
</dbReference>
<dbReference type="EMBL" id="JAROCA020000001">
    <property type="protein sequence ID" value="MDY0404953.1"/>
    <property type="molecule type" value="Genomic_DNA"/>
</dbReference>
<dbReference type="PANTHER" id="PTHR34698">
    <property type="entry name" value="5-OXOPROLINASE SUBUNIT B"/>
    <property type="match status" value="1"/>
</dbReference>
<dbReference type="InterPro" id="IPR003833">
    <property type="entry name" value="CT_C_D"/>
</dbReference>